<dbReference type="PANTHER" id="PTHR46919">
    <property type="entry name" value="ZINC FINGER, C3HC4 TYPE (RING FINGER) FAMILY PROTEIN"/>
    <property type="match status" value="1"/>
</dbReference>
<gene>
    <name evidence="2" type="ORF">OS493_010859</name>
</gene>
<dbReference type="EMBL" id="MU826354">
    <property type="protein sequence ID" value="KAJ7380148.1"/>
    <property type="molecule type" value="Genomic_DNA"/>
</dbReference>
<dbReference type="SMART" id="SM00748">
    <property type="entry name" value="HEPN"/>
    <property type="match status" value="1"/>
</dbReference>
<dbReference type="OrthoDB" id="10004892at2759"/>
<organism evidence="2 3">
    <name type="scientific">Desmophyllum pertusum</name>
    <dbReference type="NCBI Taxonomy" id="174260"/>
    <lineage>
        <taxon>Eukaryota</taxon>
        <taxon>Metazoa</taxon>
        <taxon>Cnidaria</taxon>
        <taxon>Anthozoa</taxon>
        <taxon>Hexacorallia</taxon>
        <taxon>Scleractinia</taxon>
        <taxon>Caryophylliina</taxon>
        <taxon>Caryophylliidae</taxon>
        <taxon>Desmophyllum</taxon>
    </lineage>
</organism>
<reference evidence="2" key="1">
    <citation type="submission" date="2023-01" db="EMBL/GenBank/DDBJ databases">
        <title>Genome assembly of the deep-sea coral Lophelia pertusa.</title>
        <authorList>
            <person name="Herrera S."/>
            <person name="Cordes E."/>
        </authorList>
    </citation>
    <scope>NUCLEOTIDE SEQUENCE</scope>
    <source>
        <strain evidence="2">USNM1676648</strain>
        <tissue evidence="2">Polyp</tissue>
    </source>
</reference>
<dbReference type="Pfam" id="PF05168">
    <property type="entry name" value="HEPN"/>
    <property type="match status" value="1"/>
</dbReference>
<dbReference type="PANTHER" id="PTHR46919:SF2">
    <property type="entry name" value="SACSIN"/>
    <property type="match status" value="1"/>
</dbReference>
<dbReference type="InterPro" id="IPR036869">
    <property type="entry name" value="J_dom_sf"/>
</dbReference>
<dbReference type="Gene3D" id="1.10.287.110">
    <property type="entry name" value="DnaJ domain"/>
    <property type="match status" value="1"/>
</dbReference>
<comment type="caution">
    <text evidence="2">The sequence shown here is derived from an EMBL/GenBank/DDBJ whole genome shotgun (WGS) entry which is preliminary data.</text>
</comment>
<dbReference type="InterPro" id="IPR007842">
    <property type="entry name" value="HEPN_dom"/>
</dbReference>
<keyword evidence="3" id="KW-1185">Reference proteome</keyword>
<proteinExistence type="predicted"/>
<evidence type="ECO:0000313" key="3">
    <source>
        <dbReference type="Proteomes" id="UP001163046"/>
    </source>
</evidence>
<dbReference type="SUPFAM" id="SSF46565">
    <property type="entry name" value="Chaperone J-domain"/>
    <property type="match status" value="1"/>
</dbReference>
<feature type="domain" description="HEPN" evidence="1">
    <location>
        <begin position="1177"/>
        <end position="1288"/>
    </location>
</feature>
<protein>
    <recommendedName>
        <fullName evidence="1">HEPN domain-containing protein</fullName>
    </recommendedName>
</protein>
<sequence>MFVHDRVRTRIFGDALSLKSPVFQAFLACKTLQLTCIEHLPPEYFSSDGYVRWCPTQTSLPNQRWVNRVWTFLDGETKNVLKETKLLEQEIRSIRVILQPLSNWSILPCTETIRVPSSWDKSTFVVVPEHFLVPLRLAESVLDFTDHDANSRSLVKALKMLSLPEVNHAILSLDPCYLARKLVASLKTPTSLLRSLEQKMTTNPQALEGKFKTSESCLTILQYFSGNVKSLEECDKNTLRRLPFYQAANVGFISLNNESVCVLPNDIPRKEMDEFGRRLNVVFLETLPSLSPLFKFLSFQCVSAIDQRRTAGPPRVHPGFYFAMKSSGKQSLLDCLRNTAIVTSEDGTLKKASSYYDPRNDTFAMDVACEGATQRTERTDEKSKLLVRHLFSRENVVEEGLLQAVCDVRFVAADPVKQELREIHRPFAEEMDGMTPYIAFKGSVLLEHTKMVWTTAALLPDWANARKYQYQVRAPADWERSETDYCNAILSRLQVLTVPTVDLVTSHCQNVSWQLATGNDSHVALRQQCKRVSVMKHIYRFLQANAVSSTVAKERLEHTPCVLVENGQRFVFAKQVVIELYASLEIKPFLYRMPAELSEFATLFRYLGCSPSVTPSHYAMVLDMLHGQCKTNRLHPNEVDSALGAVKGLFETLQDTSEAKQDLSTLYLPATCPFSSSRFDDTVMPIVLTNATELIFDDAPHYHDRIQDFDLPFVVALKRANVNCKANANYKELIMLLPPPVRPQMMSSVIEEKFADSEDNTERFDVGAASSLKKQLHSEQFYRGIVRLIRHANQDGGLDESVVTTVRSSLQSIEFLGMNKIITHLVHNGIVISGSEHEVPFFLKKVSESGQEIWKVYINAVEDVEETMSTIALTLSQVIAEACRGLLRDTAMYIPEMLRSQPGKICSLLDKMKIRQDDSYDAEKGDVYPAPGSFIPIVEHHLLNPAFEAFTPGEYVGYELDDPSLELLEGDATFIYAVIIEEVTSDNASLFTRSYKINIGDDKEPKIVEATYLYKFYRLQEIISSALALSDQHVNSHCTTDKQKIFDEISRTLEEAWRLPEDRRRNIVKRLFLQWHPDKNPGNEEFCTEVFQHIKNEIERLERGGSRRLESYQGSYGAFYGFWGTRAGRYNSQRQGYRDSYFRHYGSCGHRTRSWHVPPSFCTTNPQPREARRWFRQAEADLAAADNDISTLKPSYVWACFKCHQAAEKALKAAQYSVDAYKTNVHNLVQNSLKLDDSQLTTLSSQLQSHLGDSTRMRYPDQVRFPQIPSDIYSREMAQDALELATMILDKVRSRVI</sequence>
<evidence type="ECO:0000259" key="1">
    <source>
        <dbReference type="PROSITE" id="PS50910"/>
    </source>
</evidence>
<dbReference type="PROSITE" id="PS50910">
    <property type="entry name" value="HEPN"/>
    <property type="match status" value="1"/>
</dbReference>
<evidence type="ECO:0000313" key="2">
    <source>
        <dbReference type="EMBL" id="KAJ7380148.1"/>
    </source>
</evidence>
<dbReference type="Proteomes" id="UP001163046">
    <property type="component" value="Unassembled WGS sequence"/>
</dbReference>
<dbReference type="Gene3D" id="1.20.120.330">
    <property type="entry name" value="Nucleotidyltransferases domain 2"/>
    <property type="match status" value="1"/>
</dbReference>
<name>A0A9W9ZEB3_9CNID</name>
<dbReference type="SUPFAM" id="SSF81593">
    <property type="entry name" value="Nucleotidyltransferase substrate binding subunit/domain"/>
    <property type="match status" value="1"/>
</dbReference>
<accession>A0A9W9ZEB3</accession>